<sequence length="758" mass="82464">MPRLAPITLARTANSLAEDDDDDENVAPEISELEGKKLNGYQQVYLIKKPTPSEIYSGDRSVLFRCGNWCYCGKVTFDFSDPDDSDEDSQSDMKLKDIPRIIPMLQRQQGKLAFYCNATAVPKESDFYTPLETQNEAQDFLAAELQSDHLSEAIERFEKMYPWMDSDEIKTYFELNCSVGTDMDSVQCVCSKTYARGLIFVTIYFEGTFYVSISDGMGDQPLLDVRFPDVSNHGEGVTLMSYVDNDIEARWQKMTLWQSLAEDMKLSTLLAPRKKKTKNLASDSYVQSYIVLKGDGGNDTFRTAMFRFGSWCYSGRVQLTSNLALADLPHVIPALRMQQSRLEFLCDVASMPSKSPFVRPMEFAGKVAPVMENEVVESEGVLMNLVERLGNMGLGDSISQWLEGDPGQSFFEFNFAKDNETDKAHKDVELMCTKCYTPNGLVTITIYFGGVYYLSLMEGGGEQPLLDSKFPNVAGKGRGYQIRAYGNGVDSWESLRKVSIWQTSEAMQKEMEERIGKSTLDVVGPAIVSLHNPQASESKSTGGEDFAGAVEKREERNAKMVDDELRRSMEEADIGGGGGVANTVAESKSEVGERSGGGVERGREREREGKGGDQVVNEPVSSPTPVAESKVSSFEEANSPIRVSPAKEEGGGGGAGVGGGEEAESKKISPISSAAGAALPNNNNRKQSLGAFHHLAPMRKPSGLEGKLGDIRKSMASEGGGLGPVGGLGGGRGGGLGGSAPWDPFGKPVLGKKEAKPL</sequence>
<evidence type="ECO:0000313" key="3">
    <source>
        <dbReference type="Proteomes" id="UP001165160"/>
    </source>
</evidence>
<organism evidence="2 3">
    <name type="scientific">Triparma verrucosa</name>
    <dbReference type="NCBI Taxonomy" id="1606542"/>
    <lineage>
        <taxon>Eukaryota</taxon>
        <taxon>Sar</taxon>
        <taxon>Stramenopiles</taxon>
        <taxon>Ochrophyta</taxon>
        <taxon>Bolidophyceae</taxon>
        <taxon>Parmales</taxon>
        <taxon>Triparmaceae</taxon>
        <taxon>Triparma</taxon>
    </lineage>
</organism>
<reference evidence="3" key="1">
    <citation type="journal article" date="2023" name="Commun. Biol.">
        <title>Genome analysis of Parmales, the sister group of diatoms, reveals the evolutionary specialization of diatoms from phago-mixotrophs to photoautotrophs.</title>
        <authorList>
            <person name="Ban H."/>
            <person name="Sato S."/>
            <person name="Yoshikawa S."/>
            <person name="Yamada K."/>
            <person name="Nakamura Y."/>
            <person name="Ichinomiya M."/>
            <person name="Sato N."/>
            <person name="Blanc-Mathieu R."/>
            <person name="Endo H."/>
            <person name="Kuwata A."/>
            <person name="Ogata H."/>
        </authorList>
    </citation>
    <scope>NUCLEOTIDE SEQUENCE [LARGE SCALE GENOMIC DNA]</scope>
    <source>
        <strain evidence="3">NIES 3699</strain>
    </source>
</reference>
<feature type="compositionally biased region" description="Gly residues" evidence="1">
    <location>
        <begin position="718"/>
        <end position="738"/>
    </location>
</feature>
<feature type="compositionally biased region" description="Basic and acidic residues" evidence="1">
    <location>
        <begin position="600"/>
        <end position="611"/>
    </location>
</feature>
<dbReference type="AlphaFoldDB" id="A0A9W7KWD8"/>
<keyword evidence="3" id="KW-1185">Reference proteome</keyword>
<name>A0A9W7KWD8_9STRA</name>
<accession>A0A9W7KWD8</accession>
<gene>
    <name evidence="2" type="ORF">TrVE_jg4966</name>
</gene>
<dbReference type="Proteomes" id="UP001165160">
    <property type="component" value="Unassembled WGS sequence"/>
</dbReference>
<proteinExistence type="predicted"/>
<feature type="region of interest" description="Disordered" evidence="1">
    <location>
        <begin position="532"/>
        <end position="758"/>
    </location>
</feature>
<evidence type="ECO:0000313" key="2">
    <source>
        <dbReference type="EMBL" id="GMI13715.1"/>
    </source>
</evidence>
<feature type="compositionally biased region" description="Gly residues" evidence="1">
    <location>
        <begin position="651"/>
        <end position="660"/>
    </location>
</feature>
<dbReference type="EMBL" id="BRXX01000476">
    <property type="protein sequence ID" value="GMI13715.1"/>
    <property type="molecule type" value="Genomic_DNA"/>
</dbReference>
<feature type="compositionally biased region" description="Polar residues" evidence="1">
    <location>
        <begin position="532"/>
        <end position="541"/>
    </location>
</feature>
<feature type="compositionally biased region" description="Basic and acidic residues" evidence="1">
    <location>
        <begin position="550"/>
        <end position="570"/>
    </location>
</feature>
<feature type="compositionally biased region" description="Polar residues" evidence="1">
    <location>
        <begin position="619"/>
        <end position="636"/>
    </location>
</feature>
<comment type="caution">
    <text evidence="2">The sequence shown here is derived from an EMBL/GenBank/DDBJ whole genome shotgun (WGS) entry which is preliminary data.</text>
</comment>
<evidence type="ECO:0000256" key="1">
    <source>
        <dbReference type="SAM" id="MobiDB-lite"/>
    </source>
</evidence>
<protein>
    <submittedName>
        <fullName evidence="2">Uncharacterized protein</fullName>
    </submittedName>
</protein>